<name>A0A9X2DAD0_9ACTN</name>
<feature type="compositionally biased region" description="Pro residues" evidence="5">
    <location>
        <begin position="22"/>
        <end position="31"/>
    </location>
</feature>
<keyword evidence="4 6" id="KW-0472">Membrane</keyword>
<evidence type="ECO:0000256" key="2">
    <source>
        <dbReference type="ARBA" id="ARBA00022692"/>
    </source>
</evidence>
<sequence length="157" mass="16774">MTQDPYPEQPYQGQDPAEQHQAPPPPPPGGQPPYGYGAPGGPVPMSPAEENTWSCAAHWTALLGSVIGGLAFLGPLLVMLIKGNASPRVRAHAVESLNFQLSILIYAVISFVLVFVLVGIVLLPIVGIAWLVLTIIGTVKSANGEYYRYPLTIRMVS</sequence>
<proteinExistence type="predicted"/>
<evidence type="ECO:0000313" key="8">
    <source>
        <dbReference type="Proteomes" id="UP001139485"/>
    </source>
</evidence>
<keyword evidence="2 6" id="KW-0812">Transmembrane</keyword>
<comment type="caution">
    <text evidence="7">The sequence shown here is derived from an EMBL/GenBank/DDBJ whole genome shotgun (WGS) entry which is preliminary data.</text>
</comment>
<dbReference type="Proteomes" id="UP001139485">
    <property type="component" value="Unassembled WGS sequence"/>
</dbReference>
<evidence type="ECO:0000256" key="6">
    <source>
        <dbReference type="SAM" id="Phobius"/>
    </source>
</evidence>
<evidence type="ECO:0000256" key="4">
    <source>
        <dbReference type="ARBA" id="ARBA00023136"/>
    </source>
</evidence>
<comment type="subcellular location">
    <subcellularLocation>
        <location evidence="1">Membrane</location>
        <topology evidence="1">Multi-pass membrane protein</topology>
    </subcellularLocation>
</comment>
<evidence type="ECO:0000256" key="1">
    <source>
        <dbReference type="ARBA" id="ARBA00004141"/>
    </source>
</evidence>
<keyword evidence="3 6" id="KW-1133">Transmembrane helix</keyword>
<organism evidence="7 8">
    <name type="scientific">Nocardioides bruguierae</name>
    <dbReference type="NCBI Taxonomy" id="2945102"/>
    <lineage>
        <taxon>Bacteria</taxon>
        <taxon>Bacillati</taxon>
        <taxon>Actinomycetota</taxon>
        <taxon>Actinomycetes</taxon>
        <taxon>Propionibacteriales</taxon>
        <taxon>Nocardioidaceae</taxon>
        <taxon>Nocardioides</taxon>
    </lineage>
</organism>
<accession>A0A9X2DAD0</accession>
<gene>
    <name evidence="7" type="ORF">M8330_18265</name>
</gene>
<keyword evidence="8" id="KW-1185">Reference proteome</keyword>
<protein>
    <submittedName>
        <fullName evidence="7">DUF4870 domain-containing protein</fullName>
    </submittedName>
</protein>
<dbReference type="Pfam" id="PF09685">
    <property type="entry name" value="MamF_MmsF"/>
    <property type="match status" value="1"/>
</dbReference>
<dbReference type="EMBL" id="JAMOIL010000031">
    <property type="protein sequence ID" value="MCM0622242.1"/>
    <property type="molecule type" value="Genomic_DNA"/>
</dbReference>
<dbReference type="RefSeq" id="WP_250828490.1">
    <property type="nucleotide sequence ID" value="NZ_JAMOIL010000031.1"/>
</dbReference>
<dbReference type="AlphaFoldDB" id="A0A9X2DAD0"/>
<feature type="transmembrane region" description="Helical" evidence="6">
    <location>
        <begin position="56"/>
        <end position="81"/>
    </location>
</feature>
<evidence type="ECO:0000313" key="7">
    <source>
        <dbReference type="EMBL" id="MCM0622242.1"/>
    </source>
</evidence>
<dbReference type="InterPro" id="IPR019109">
    <property type="entry name" value="MamF_MmsF"/>
</dbReference>
<evidence type="ECO:0000256" key="3">
    <source>
        <dbReference type="ARBA" id="ARBA00022989"/>
    </source>
</evidence>
<reference evidence="7" key="1">
    <citation type="submission" date="2022-05" db="EMBL/GenBank/DDBJ databases">
        <authorList>
            <person name="Tuo L."/>
        </authorList>
    </citation>
    <scope>NUCLEOTIDE SEQUENCE</scope>
    <source>
        <strain evidence="7">BSK12Z-4</strain>
    </source>
</reference>
<evidence type="ECO:0000256" key="5">
    <source>
        <dbReference type="SAM" id="MobiDB-lite"/>
    </source>
</evidence>
<feature type="region of interest" description="Disordered" evidence="5">
    <location>
        <begin position="1"/>
        <end position="41"/>
    </location>
</feature>
<feature type="transmembrane region" description="Helical" evidence="6">
    <location>
        <begin position="101"/>
        <end position="133"/>
    </location>
</feature>